<evidence type="ECO:0000256" key="1">
    <source>
        <dbReference type="SAM" id="MobiDB-lite"/>
    </source>
</evidence>
<gene>
    <name evidence="2" type="ORF">ERUC_LOCUS5660</name>
</gene>
<comment type="caution">
    <text evidence="2">The sequence shown here is derived from an EMBL/GenBank/DDBJ whole genome shotgun (WGS) entry which is preliminary data.</text>
</comment>
<reference evidence="2 3" key="1">
    <citation type="submission" date="2022-03" db="EMBL/GenBank/DDBJ databases">
        <authorList>
            <person name="Macdonald S."/>
            <person name="Ahmed S."/>
            <person name="Newling K."/>
        </authorList>
    </citation>
    <scope>NUCLEOTIDE SEQUENCE [LARGE SCALE GENOMIC DNA]</scope>
</reference>
<sequence>MVRIFIEGHTLVFLFKRKLCRHIVCCNVSNVFQVMIIEGRPPSLEKFNQLSFHYFNIYASKEREKKVEETRGRHNKDGEFSKSTVHSENRFPTKHQHNKLIK</sequence>
<feature type="compositionally biased region" description="Basic residues" evidence="1">
    <location>
        <begin position="92"/>
        <end position="102"/>
    </location>
</feature>
<evidence type="ECO:0000313" key="3">
    <source>
        <dbReference type="Proteomes" id="UP001642260"/>
    </source>
</evidence>
<dbReference type="AlphaFoldDB" id="A0ABC8J1Z5"/>
<dbReference type="Proteomes" id="UP001642260">
    <property type="component" value="Unassembled WGS sequence"/>
</dbReference>
<feature type="region of interest" description="Disordered" evidence="1">
    <location>
        <begin position="66"/>
        <end position="102"/>
    </location>
</feature>
<proteinExistence type="predicted"/>
<feature type="compositionally biased region" description="Basic and acidic residues" evidence="1">
    <location>
        <begin position="66"/>
        <end position="91"/>
    </location>
</feature>
<name>A0ABC8J1Z5_ERUVS</name>
<dbReference type="EMBL" id="CAKOAT010071488">
    <property type="protein sequence ID" value="CAH8310250.1"/>
    <property type="molecule type" value="Genomic_DNA"/>
</dbReference>
<accession>A0ABC8J1Z5</accession>
<protein>
    <submittedName>
        <fullName evidence="2">Uncharacterized protein</fullName>
    </submittedName>
</protein>
<evidence type="ECO:0000313" key="2">
    <source>
        <dbReference type="EMBL" id="CAH8310250.1"/>
    </source>
</evidence>
<organism evidence="2 3">
    <name type="scientific">Eruca vesicaria subsp. sativa</name>
    <name type="common">Garden rocket</name>
    <name type="synonym">Eruca sativa</name>
    <dbReference type="NCBI Taxonomy" id="29727"/>
    <lineage>
        <taxon>Eukaryota</taxon>
        <taxon>Viridiplantae</taxon>
        <taxon>Streptophyta</taxon>
        <taxon>Embryophyta</taxon>
        <taxon>Tracheophyta</taxon>
        <taxon>Spermatophyta</taxon>
        <taxon>Magnoliopsida</taxon>
        <taxon>eudicotyledons</taxon>
        <taxon>Gunneridae</taxon>
        <taxon>Pentapetalae</taxon>
        <taxon>rosids</taxon>
        <taxon>malvids</taxon>
        <taxon>Brassicales</taxon>
        <taxon>Brassicaceae</taxon>
        <taxon>Brassiceae</taxon>
        <taxon>Eruca</taxon>
    </lineage>
</organism>
<keyword evidence="3" id="KW-1185">Reference proteome</keyword>